<evidence type="ECO:0000256" key="19">
    <source>
        <dbReference type="PIRSR" id="PIRSR000732-2"/>
    </source>
</evidence>
<dbReference type="GO" id="GO:0005737">
    <property type="term" value="C:cytoplasm"/>
    <property type="evidence" value="ECO:0007669"/>
    <property type="project" value="UniProtKB-SubCell"/>
</dbReference>
<evidence type="ECO:0000256" key="18">
    <source>
        <dbReference type="PIRSR" id="PIRSR000732-1"/>
    </source>
</evidence>
<evidence type="ECO:0000256" key="10">
    <source>
        <dbReference type="ARBA" id="ARBA00022597"/>
    </source>
</evidence>
<evidence type="ECO:0000256" key="9">
    <source>
        <dbReference type="ARBA" id="ARBA00022490"/>
    </source>
</evidence>
<evidence type="ECO:0000256" key="14">
    <source>
        <dbReference type="ARBA" id="ARBA00022777"/>
    </source>
</evidence>
<dbReference type="NCBIfam" id="TIGR01417">
    <property type="entry name" value="PTS_I_fam"/>
    <property type="match status" value="1"/>
</dbReference>
<comment type="similarity">
    <text evidence="5 17">Belongs to the PEP-utilizing enzyme family.</text>
</comment>
<feature type="binding site" evidence="19">
    <location>
        <position position="335"/>
    </location>
    <ligand>
        <name>phosphoenolpyruvate</name>
        <dbReference type="ChEBI" id="CHEBI:58702"/>
    </ligand>
</feature>
<evidence type="ECO:0000256" key="20">
    <source>
        <dbReference type="PIRSR" id="PIRSR000732-3"/>
    </source>
</evidence>
<evidence type="ECO:0000256" key="5">
    <source>
        <dbReference type="ARBA" id="ARBA00007837"/>
    </source>
</evidence>
<evidence type="ECO:0000259" key="21">
    <source>
        <dbReference type="Pfam" id="PF00391"/>
    </source>
</evidence>
<dbReference type="InterPro" id="IPR018274">
    <property type="entry name" value="PEP_util_AS"/>
</dbReference>
<keyword evidence="24" id="KW-0670">Pyruvate</keyword>
<name>A0A0R1LMU6_9LACO</name>
<feature type="binding site" evidence="19">
    <location>
        <position position="299"/>
    </location>
    <ligand>
        <name>phosphoenolpyruvate</name>
        <dbReference type="ChEBI" id="CHEBI:58702"/>
    </ligand>
</feature>
<dbReference type="InterPro" id="IPR050499">
    <property type="entry name" value="PEP-utilizing_PTS_enzyme"/>
</dbReference>
<dbReference type="PATRIC" id="fig|1423776.4.peg.2116"/>
<evidence type="ECO:0000256" key="7">
    <source>
        <dbReference type="ARBA" id="ARBA00016544"/>
    </source>
</evidence>
<keyword evidence="12 17" id="KW-0598">Phosphotransferase system</keyword>
<evidence type="ECO:0000256" key="3">
    <source>
        <dbReference type="ARBA" id="ARBA00002728"/>
    </source>
</evidence>
<evidence type="ECO:0000256" key="2">
    <source>
        <dbReference type="ARBA" id="ARBA00001946"/>
    </source>
</evidence>
<keyword evidence="8 17" id="KW-0813">Transport</keyword>
<feature type="domain" description="PEP-utilising enzyme mobile" evidence="21">
    <location>
        <begin position="156"/>
        <end position="228"/>
    </location>
</feature>
<dbReference type="Proteomes" id="UP000051160">
    <property type="component" value="Unassembled WGS sequence"/>
</dbReference>
<comment type="caution">
    <text evidence="24">The sequence shown here is derived from an EMBL/GenBank/DDBJ whole genome shotgun (WGS) entry which is preliminary data.</text>
</comment>
<dbReference type="Pfam" id="PF00391">
    <property type="entry name" value="PEP-utilizers"/>
    <property type="match status" value="1"/>
</dbReference>
<comment type="catalytic activity">
    <reaction evidence="1 17">
        <text>L-histidyl-[protein] + phosphoenolpyruvate = N(pros)-phospho-L-histidyl-[protein] + pyruvate</text>
        <dbReference type="Rhea" id="RHEA:23880"/>
        <dbReference type="Rhea" id="RHEA-COMP:9745"/>
        <dbReference type="Rhea" id="RHEA-COMP:9746"/>
        <dbReference type="ChEBI" id="CHEBI:15361"/>
        <dbReference type="ChEBI" id="CHEBI:29979"/>
        <dbReference type="ChEBI" id="CHEBI:58702"/>
        <dbReference type="ChEBI" id="CHEBI:64837"/>
        <dbReference type="EC" id="2.7.3.9"/>
    </reaction>
</comment>
<dbReference type="SUPFAM" id="SSF52009">
    <property type="entry name" value="Phosphohistidine domain"/>
    <property type="match status" value="1"/>
</dbReference>
<dbReference type="PIRSF" id="PIRSF000732">
    <property type="entry name" value="PTS_enzyme_I"/>
    <property type="match status" value="1"/>
</dbReference>
<feature type="binding site" evidence="20">
    <location>
        <position position="457"/>
    </location>
    <ligand>
        <name>Mg(2+)</name>
        <dbReference type="ChEBI" id="CHEBI:18420"/>
    </ligand>
</feature>
<dbReference type="EC" id="2.7.3.9" evidence="6 17"/>
<dbReference type="Gene3D" id="3.20.20.60">
    <property type="entry name" value="Phosphoenolpyruvate-binding domains"/>
    <property type="match status" value="1"/>
</dbReference>
<dbReference type="InterPro" id="IPR000121">
    <property type="entry name" value="PEP_util_C"/>
</dbReference>
<evidence type="ECO:0000256" key="13">
    <source>
        <dbReference type="ARBA" id="ARBA00022723"/>
    </source>
</evidence>
<dbReference type="GO" id="GO:0009401">
    <property type="term" value="P:phosphoenolpyruvate-dependent sugar phosphotransferase system"/>
    <property type="evidence" value="ECO:0007669"/>
    <property type="project" value="UniProtKB-KW"/>
</dbReference>
<evidence type="ECO:0000256" key="15">
    <source>
        <dbReference type="ARBA" id="ARBA00022842"/>
    </source>
</evidence>
<organism evidence="24 25">
    <name type="scientific">Secundilactobacillus odoratitofui DSM 19909 = JCM 15043</name>
    <dbReference type="NCBI Taxonomy" id="1423776"/>
    <lineage>
        <taxon>Bacteria</taxon>
        <taxon>Bacillati</taxon>
        <taxon>Bacillota</taxon>
        <taxon>Bacilli</taxon>
        <taxon>Lactobacillales</taxon>
        <taxon>Lactobacillaceae</taxon>
        <taxon>Secundilactobacillus</taxon>
    </lineage>
</organism>
<keyword evidence="25" id="KW-1185">Reference proteome</keyword>
<dbReference type="InterPro" id="IPR008731">
    <property type="entry name" value="PTS_EIN"/>
</dbReference>
<dbReference type="InterPro" id="IPR024692">
    <property type="entry name" value="PTS_EI"/>
</dbReference>
<dbReference type="Pfam" id="PF02896">
    <property type="entry name" value="PEP-utilizers_C"/>
    <property type="match status" value="1"/>
</dbReference>
<feature type="active site" description="Proton donor" evidence="18">
    <location>
        <position position="504"/>
    </location>
</feature>
<evidence type="ECO:0000256" key="16">
    <source>
        <dbReference type="ARBA" id="ARBA00033235"/>
    </source>
</evidence>
<dbReference type="OrthoDB" id="9765468at2"/>
<dbReference type="InterPro" id="IPR008279">
    <property type="entry name" value="PEP-util_enz_mobile_dom"/>
</dbReference>
<dbReference type="RefSeq" id="WP_056949026.1">
    <property type="nucleotide sequence ID" value="NZ_AZEE01000030.1"/>
</dbReference>
<dbReference type="Gene3D" id="1.10.274.10">
    <property type="entry name" value="PtsI, HPr-binding domain"/>
    <property type="match status" value="1"/>
</dbReference>
<dbReference type="InterPro" id="IPR036637">
    <property type="entry name" value="Phosphohistidine_dom_sf"/>
</dbReference>
<dbReference type="AlphaFoldDB" id="A0A0R1LMU6"/>
<dbReference type="InterPro" id="IPR036618">
    <property type="entry name" value="PtsI_HPr-bd_sf"/>
</dbReference>
<dbReference type="GO" id="GO:0016301">
    <property type="term" value="F:kinase activity"/>
    <property type="evidence" value="ECO:0007669"/>
    <property type="project" value="UniProtKB-KW"/>
</dbReference>
<keyword evidence="11 17" id="KW-0808">Transferase</keyword>
<dbReference type="GO" id="GO:0046872">
    <property type="term" value="F:metal ion binding"/>
    <property type="evidence" value="ECO:0007669"/>
    <property type="project" value="UniProtKB-KW"/>
</dbReference>
<feature type="binding site" evidence="19">
    <location>
        <position position="467"/>
    </location>
    <ligand>
        <name>phosphoenolpyruvate</name>
        <dbReference type="ChEBI" id="CHEBI:58702"/>
    </ligand>
</feature>
<dbReference type="STRING" id="1423776.FD04_GL002089"/>
<sequence length="572" mass="62955">MVSQVLNGIAASDGIAIAKSYRLVAPDLSYSKTKITDVDAEVTRLSNALVRAKQTVAQIKANAVKSMGAHEAAVFDAHLEILSDPELIKQIVRLIRDSRFNAETALTSVTDDYIDMFQNMRDNSYMQGRASDIQDVTKRVMANLLGVTLPNPALIDHEVIVVAHDLTPSDTAQLDRRFVKGFITDVGGRTSHSAIMARTLEIPAVVGVGDATDAINDGETLIVDGLHGQAVQQPTEAEVAKFQHLAADYTAQRIEWRRLKFAPSLTKDGVSHLITANIGTPADLQAVLDNGADGIGLFRSEFLYMDADNWPTEDQQFSAYRDVVAKLGDQPVVVRTMDIGGDKGLSYLQLPDEMNPFMGYRAIRISLNRTDIFRTQLRALLRASAYGNLWIMFPMIATLPELRQAKQIYREERQKLIAASIPVGEVRLGMMIEVPAAAVLADQFAKEVDFMSIGTNDLIGYTMAADRTNERVSYLYQPYNPSILRLIKNVIDACHREGKVAAMCGEMAGDQIAVPILIGMGLDEFSMSASSILKTRALFRRLDSTQMVDLANRAINAETNEAVIRLVDETVF</sequence>
<feature type="binding site" evidence="19">
    <location>
        <begin position="456"/>
        <end position="457"/>
    </location>
    <ligand>
        <name>phosphoenolpyruvate</name>
        <dbReference type="ChEBI" id="CHEBI:58702"/>
    </ligand>
</feature>
<evidence type="ECO:0000259" key="23">
    <source>
        <dbReference type="Pfam" id="PF05524"/>
    </source>
</evidence>
<evidence type="ECO:0000256" key="17">
    <source>
        <dbReference type="PIRNR" id="PIRNR000732"/>
    </source>
</evidence>
<dbReference type="PROSITE" id="PS00370">
    <property type="entry name" value="PEP_ENZYMES_PHOS_SITE"/>
    <property type="match status" value="1"/>
</dbReference>
<keyword evidence="9 17" id="KW-0963">Cytoplasm</keyword>
<feature type="binding site" evidence="20">
    <location>
        <position position="433"/>
    </location>
    <ligand>
        <name>Mg(2+)</name>
        <dbReference type="ChEBI" id="CHEBI:18420"/>
    </ligand>
</feature>
<feature type="domain" description="PEP-utilising enzyme C-terminal" evidence="22">
    <location>
        <begin position="255"/>
        <end position="543"/>
    </location>
</feature>
<dbReference type="PANTHER" id="PTHR46244">
    <property type="entry name" value="PHOSPHOENOLPYRUVATE-PROTEIN PHOSPHOTRANSFERASE"/>
    <property type="match status" value="1"/>
</dbReference>
<dbReference type="InterPro" id="IPR040442">
    <property type="entry name" value="Pyrv_kinase-like_dom_sf"/>
</dbReference>
<dbReference type="GO" id="GO:0008965">
    <property type="term" value="F:phosphoenolpyruvate-protein phosphotransferase activity"/>
    <property type="evidence" value="ECO:0007669"/>
    <property type="project" value="UniProtKB-EC"/>
</dbReference>
<evidence type="ECO:0000256" key="8">
    <source>
        <dbReference type="ARBA" id="ARBA00022448"/>
    </source>
</evidence>
<evidence type="ECO:0000259" key="22">
    <source>
        <dbReference type="Pfam" id="PF02896"/>
    </source>
</evidence>
<evidence type="ECO:0000313" key="24">
    <source>
        <dbReference type="EMBL" id="KRK97227.1"/>
    </source>
</evidence>
<keyword evidence="10 17" id="KW-0762">Sugar transport</keyword>
<dbReference type="EMBL" id="AZEE01000030">
    <property type="protein sequence ID" value="KRK97227.1"/>
    <property type="molecule type" value="Genomic_DNA"/>
</dbReference>
<dbReference type="PRINTS" id="PR01736">
    <property type="entry name" value="PHPHTRNFRASE"/>
</dbReference>
<evidence type="ECO:0000256" key="4">
    <source>
        <dbReference type="ARBA" id="ARBA00004496"/>
    </source>
</evidence>
<dbReference type="Gene3D" id="3.50.30.10">
    <property type="entry name" value="Phosphohistidine domain"/>
    <property type="match status" value="1"/>
</dbReference>
<dbReference type="InterPro" id="IPR015813">
    <property type="entry name" value="Pyrv/PenolPyrv_kinase-like_dom"/>
</dbReference>
<dbReference type="Pfam" id="PF05524">
    <property type="entry name" value="PEP-utilisers_N"/>
    <property type="match status" value="1"/>
</dbReference>
<keyword evidence="15 17" id="KW-0460">Magnesium</keyword>
<accession>A0A0R1LMU6</accession>
<evidence type="ECO:0000256" key="12">
    <source>
        <dbReference type="ARBA" id="ARBA00022683"/>
    </source>
</evidence>
<dbReference type="PANTHER" id="PTHR46244:SF3">
    <property type="entry name" value="PHOSPHOENOLPYRUVATE-PROTEIN PHOSPHOTRANSFERASE"/>
    <property type="match status" value="1"/>
</dbReference>
<evidence type="ECO:0000313" key="25">
    <source>
        <dbReference type="Proteomes" id="UP000051160"/>
    </source>
</evidence>
<feature type="domain" description="Phosphotransferase system enzyme I N-terminal" evidence="23">
    <location>
        <begin position="7"/>
        <end position="129"/>
    </location>
</feature>
<comment type="cofactor">
    <cofactor evidence="2 17 20">
        <name>Mg(2+)</name>
        <dbReference type="ChEBI" id="CHEBI:18420"/>
    </cofactor>
</comment>
<dbReference type="SUPFAM" id="SSF51621">
    <property type="entry name" value="Phosphoenolpyruvate/pyruvate domain"/>
    <property type="match status" value="1"/>
</dbReference>
<dbReference type="InterPro" id="IPR006318">
    <property type="entry name" value="PTS_EI-like"/>
</dbReference>
<gene>
    <name evidence="24" type="ORF">FD04_GL002089</name>
</gene>
<evidence type="ECO:0000256" key="11">
    <source>
        <dbReference type="ARBA" id="ARBA00022679"/>
    </source>
</evidence>
<feature type="active site" description="Tele-phosphohistidine intermediate" evidence="18">
    <location>
        <position position="192"/>
    </location>
</feature>
<reference evidence="24 25" key="1">
    <citation type="journal article" date="2015" name="Genome Announc.">
        <title>Expanding the biotechnology potential of lactobacilli through comparative genomics of 213 strains and associated genera.</title>
        <authorList>
            <person name="Sun Z."/>
            <person name="Harris H.M."/>
            <person name="McCann A."/>
            <person name="Guo C."/>
            <person name="Argimon S."/>
            <person name="Zhang W."/>
            <person name="Yang X."/>
            <person name="Jeffery I.B."/>
            <person name="Cooney J.C."/>
            <person name="Kagawa T.F."/>
            <person name="Liu W."/>
            <person name="Song Y."/>
            <person name="Salvetti E."/>
            <person name="Wrobel A."/>
            <person name="Rasinkangas P."/>
            <person name="Parkhill J."/>
            <person name="Rea M.C."/>
            <person name="O'Sullivan O."/>
            <person name="Ritari J."/>
            <person name="Douillard F.P."/>
            <person name="Paul Ross R."/>
            <person name="Yang R."/>
            <person name="Briner A.E."/>
            <person name="Felis G.E."/>
            <person name="de Vos W.M."/>
            <person name="Barrangou R."/>
            <person name="Klaenhammer T.R."/>
            <person name="Caufield P.W."/>
            <person name="Cui Y."/>
            <person name="Zhang H."/>
            <person name="O'Toole P.W."/>
        </authorList>
    </citation>
    <scope>NUCLEOTIDE SEQUENCE [LARGE SCALE GENOMIC DNA]</scope>
    <source>
        <strain evidence="24 25">DSM 19909</strain>
    </source>
</reference>
<protein>
    <recommendedName>
        <fullName evidence="7 17">Phosphoenolpyruvate-protein phosphotransferase</fullName>
        <ecNumber evidence="6 17">2.7.3.9</ecNumber>
    </recommendedName>
    <alternativeName>
        <fullName evidence="16 17">Phosphotransferase system, enzyme I</fullName>
    </alternativeName>
</protein>
<evidence type="ECO:0000256" key="1">
    <source>
        <dbReference type="ARBA" id="ARBA00000683"/>
    </source>
</evidence>
<comment type="subcellular location">
    <subcellularLocation>
        <location evidence="4 17">Cytoplasm</location>
    </subcellularLocation>
</comment>
<keyword evidence="13 17" id="KW-0479">Metal-binding</keyword>
<keyword evidence="14 17" id="KW-0418">Kinase</keyword>
<comment type="function">
    <text evidence="3 17">General (non sugar-specific) component of the phosphoenolpyruvate-dependent sugar phosphotransferase system (sugar PTS). This major carbohydrate active-transport system catalyzes the phosphorylation of incoming sugar substrates concomitantly with their translocation across the cell membrane. Enzyme I transfers the phosphoryl group from phosphoenolpyruvate (PEP) to the phosphoryl carrier protein (HPr).</text>
</comment>
<evidence type="ECO:0000256" key="6">
    <source>
        <dbReference type="ARBA" id="ARBA00012232"/>
    </source>
</evidence>
<dbReference type="SUPFAM" id="SSF47831">
    <property type="entry name" value="Enzyme I of the PEP:sugar phosphotransferase system HPr-binding (sub)domain"/>
    <property type="match status" value="1"/>
</dbReference>
<proteinExistence type="inferred from homology"/>